<keyword evidence="2" id="KW-1185">Reference proteome</keyword>
<organism evidence="1 2">
    <name type="scientific">Nocardia yunnanensis</name>
    <dbReference type="NCBI Taxonomy" id="2382165"/>
    <lineage>
        <taxon>Bacteria</taxon>
        <taxon>Bacillati</taxon>
        <taxon>Actinomycetota</taxon>
        <taxon>Actinomycetes</taxon>
        <taxon>Mycobacteriales</taxon>
        <taxon>Nocardiaceae</taxon>
        <taxon>Nocardia</taxon>
    </lineage>
</organism>
<sequence>MAEPSSTWFVVLRTPGATYAELDETDKTMFDQLTTQYKAFATEPDKLWDSDYRYDKMPLVLIRVGKDRGMIWQYMYLVNVSGLTDTSGYRKIDFPGNPYLGDVRATKTLGLASFELLFPANFTSVQLGGREVLAFKYPPSMFDTDPTGADHLRSLRTDSRCSTGWGPSPM</sequence>
<accession>A0A386ZL90</accession>
<proteinExistence type="predicted"/>
<name>A0A386ZL90_9NOCA</name>
<evidence type="ECO:0000313" key="2">
    <source>
        <dbReference type="Proteomes" id="UP000267164"/>
    </source>
</evidence>
<dbReference type="Proteomes" id="UP000267164">
    <property type="component" value="Chromosome"/>
</dbReference>
<evidence type="ECO:0000313" key="1">
    <source>
        <dbReference type="EMBL" id="AYF78060.1"/>
    </source>
</evidence>
<dbReference type="KEGG" id="nyu:D7D52_34325"/>
<reference evidence="1 2" key="1">
    <citation type="submission" date="2018-09" db="EMBL/GenBank/DDBJ databases">
        <title>Nocardia yunnanensis sp. nov., an actinomycete isolated from a soil sample.</title>
        <authorList>
            <person name="Zhang J."/>
        </authorList>
    </citation>
    <scope>NUCLEOTIDE SEQUENCE [LARGE SCALE GENOMIC DNA]</scope>
    <source>
        <strain evidence="1 2">CFHS0054</strain>
    </source>
</reference>
<protein>
    <submittedName>
        <fullName evidence="1">Uncharacterized protein</fullName>
    </submittedName>
</protein>
<dbReference type="OrthoDB" id="5114982at2"/>
<dbReference type="AlphaFoldDB" id="A0A386ZL90"/>
<dbReference type="EMBL" id="CP032568">
    <property type="protein sequence ID" value="AYF78060.1"/>
    <property type="molecule type" value="Genomic_DNA"/>
</dbReference>
<gene>
    <name evidence="1" type="ORF">D7D52_34325</name>
</gene>